<keyword evidence="16" id="KW-0675">Receptor</keyword>
<dbReference type="Proteomes" id="UP001589858">
    <property type="component" value="Unassembled WGS sequence"/>
</dbReference>
<dbReference type="InterPro" id="IPR037066">
    <property type="entry name" value="Plug_dom_sf"/>
</dbReference>
<evidence type="ECO:0000256" key="6">
    <source>
        <dbReference type="ARBA" id="ARBA00023065"/>
    </source>
</evidence>
<proteinExistence type="inferred from homology"/>
<evidence type="ECO:0000256" key="13">
    <source>
        <dbReference type="SAM" id="SignalP"/>
    </source>
</evidence>
<dbReference type="CDD" id="cd01347">
    <property type="entry name" value="ligand_gated_channel"/>
    <property type="match status" value="1"/>
</dbReference>
<feature type="chain" id="PRO_5046279588" evidence="13">
    <location>
        <begin position="21"/>
        <end position="607"/>
    </location>
</feature>
<sequence>MKYLFLLGAAPFIAAAPAYADDIANDTIVVTATRTETPVSEIGQSVSVITRGDIERTQAVTATDVLARLPGASVSQSGGFGQPASLFIRGAKNAQSLVLIDGVRINDPGDVGGGFDFGSLTVGQFDRIEVVRGSSGVLWGSRAIGGVINLITARPTDQWLVRGQAEYGWRDQKQLGASAAGKLGPVGLTLGGNWLKGDGYSAFDERLGGKEKDGFESKSANARAEVELVDGLTADAGTYWTKANYDYDNTGADALNLGMKRDTVGYANLRYKGLDGRLTARIGYGLTDTRRISDDAVYGPYTTNGRADRFEGQVAFAPLDLASIQIGAETEKQNFSDNYGSKDSTSIDSVYGMLTVHPLTGLTLNGGLRYDDNSDFGHKTTFSANGAWAVGSGNEAPILRASYGEGFKAPSLYQLYTNGGYRELSPETSKAWDAGVELPFAEGQGRFTVTYFDRKTKRLIDYDYAEWNYYNVGRAWAQGVELGMQVNDWRGFDVNLSYTYLDAENRDTGAQLARRPKNNFYASLDRLIAERFRLGADLRVGGGRYDDVANQYWLAGHVLVGLRGSVAVNDHLEVYGRVENLFDEHYEVVRTYGTAGRAAYAGIRVKM</sequence>
<evidence type="ECO:0000256" key="4">
    <source>
        <dbReference type="ARBA" id="ARBA00022692"/>
    </source>
</evidence>
<dbReference type="Gene3D" id="2.170.130.10">
    <property type="entry name" value="TonB-dependent receptor, plug domain"/>
    <property type="match status" value="1"/>
</dbReference>
<dbReference type="PANTHER" id="PTHR30069">
    <property type="entry name" value="TONB-DEPENDENT OUTER MEMBRANE RECEPTOR"/>
    <property type="match status" value="1"/>
</dbReference>
<evidence type="ECO:0000259" key="15">
    <source>
        <dbReference type="Pfam" id="PF07715"/>
    </source>
</evidence>
<keyword evidence="7 11" id="KW-0798">TonB box</keyword>
<keyword evidence="6" id="KW-0406">Ion transport</keyword>
<dbReference type="PROSITE" id="PS00430">
    <property type="entry name" value="TONB_DEPENDENT_REC_1"/>
    <property type="match status" value="1"/>
</dbReference>
<keyword evidence="3 10" id="KW-1134">Transmembrane beta strand</keyword>
<feature type="signal peptide" evidence="13">
    <location>
        <begin position="1"/>
        <end position="20"/>
    </location>
</feature>
<reference evidence="16 17" key="1">
    <citation type="submission" date="2024-09" db="EMBL/GenBank/DDBJ databases">
        <authorList>
            <person name="Sun Q."/>
            <person name="Mori K."/>
        </authorList>
    </citation>
    <scope>NUCLEOTIDE SEQUENCE [LARGE SCALE GENOMIC DNA]</scope>
    <source>
        <strain evidence="16 17">CICC 11035S</strain>
    </source>
</reference>
<evidence type="ECO:0000256" key="9">
    <source>
        <dbReference type="ARBA" id="ARBA00023237"/>
    </source>
</evidence>
<dbReference type="InterPro" id="IPR000531">
    <property type="entry name" value="Beta-barrel_TonB"/>
</dbReference>
<evidence type="ECO:0000256" key="12">
    <source>
        <dbReference type="RuleBase" id="RU003357"/>
    </source>
</evidence>
<evidence type="ECO:0000256" key="5">
    <source>
        <dbReference type="ARBA" id="ARBA00022729"/>
    </source>
</evidence>
<evidence type="ECO:0000256" key="11">
    <source>
        <dbReference type="PROSITE-ProRule" id="PRU10143"/>
    </source>
</evidence>
<evidence type="ECO:0000256" key="8">
    <source>
        <dbReference type="ARBA" id="ARBA00023136"/>
    </source>
</evidence>
<comment type="caution">
    <text evidence="16">The sequence shown here is derived from an EMBL/GenBank/DDBJ whole genome shotgun (WGS) entry which is preliminary data.</text>
</comment>
<feature type="domain" description="TonB-dependent receptor plug" evidence="15">
    <location>
        <begin position="39"/>
        <end position="147"/>
    </location>
</feature>
<dbReference type="InterPro" id="IPR039426">
    <property type="entry name" value="TonB-dep_rcpt-like"/>
</dbReference>
<evidence type="ECO:0000256" key="7">
    <source>
        <dbReference type="ARBA" id="ARBA00023077"/>
    </source>
</evidence>
<evidence type="ECO:0000256" key="2">
    <source>
        <dbReference type="ARBA" id="ARBA00022448"/>
    </source>
</evidence>
<dbReference type="InterPro" id="IPR010916">
    <property type="entry name" value="TonB_box_CS"/>
</dbReference>
<dbReference type="InterPro" id="IPR036942">
    <property type="entry name" value="Beta-barrel_TonB_sf"/>
</dbReference>
<accession>A0ABV6SEM3</accession>
<protein>
    <submittedName>
        <fullName evidence="16">TonB-dependent receptor domain-containing protein</fullName>
    </submittedName>
</protein>
<dbReference type="EMBL" id="JBHLTM010000091">
    <property type="protein sequence ID" value="MFC0687715.1"/>
    <property type="molecule type" value="Genomic_DNA"/>
</dbReference>
<dbReference type="PANTHER" id="PTHR30069:SF53">
    <property type="entry name" value="COLICIN I RECEPTOR-RELATED"/>
    <property type="match status" value="1"/>
</dbReference>
<evidence type="ECO:0000313" key="16">
    <source>
        <dbReference type="EMBL" id="MFC0687715.1"/>
    </source>
</evidence>
<keyword evidence="17" id="KW-1185">Reference proteome</keyword>
<keyword evidence="8 10" id="KW-0472">Membrane</keyword>
<dbReference type="Pfam" id="PF00593">
    <property type="entry name" value="TonB_dep_Rec_b-barrel"/>
    <property type="match status" value="1"/>
</dbReference>
<dbReference type="RefSeq" id="WP_267224912.1">
    <property type="nucleotide sequence ID" value="NZ_JAPCWC010000049.1"/>
</dbReference>
<keyword evidence="2 10" id="KW-0813">Transport</keyword>
<evidence type="ECO:0000256" key="1">
    <source>
        <dbReference type="ARBA" id="ARBA00004571"/>
    </source>
</evidence>
<dbReference type="PROSITE" id="PS52016">
    <property type="entry name" value="TONB_DEPENDENT_REC_3"/>
    <property type="match status" value="1"/>
</dbReference>
<gene>
    <name evidence="16" type="ORF">ACFFF8_24305</name>
</gene>
<feature type="domain" description="TonB-dependent receptor-like beta-barrel" evidence="14">
    <location>
        <begin position="196"/>
        <end position="581"/>
    </location>
</feature>
<comment type="similarity">
    <text evidence="10 12">Belongs to the TonB-dependent receptor family.</text>
</comment>
<keyword evidence="5 13" id="KW-0732">Signal</keyword>
<evidence type="ECO:0000256" key="10">
    <source>
        <dbReference type="PROSITE-ProRule" id="PRU01360"/>
    </source>
</evidence>
<keyword evidence="4 10" id="KW-0812">Transmembrane</keyword>
<evidence type="ECO:0000256" key="3">
    <source>
        <dbReference type="ARBA" id="ARBA00022452"/>
    </source>
</evidence>
<keyword evidence="9 10" id="KW-0998">Cell outer membrane</keyword>
<comment type="subcellular location">
    <subcellularLocation>
        <location evidence="1 10">Cell outer membrane</location>
        <topology evidence="1 10">Multi-pass membrane protein</topology>
    </subcellularLocation>
</comment>
<evidence type="ECO:0000313" key="17">
    <source>
        <dbReference type="Proteomes" id="UP001589858"/>
    </source>
</evidence>
<organism evidence="16 17">
    <name type="scientific">Novosphingobium clariflavum</name>
    <dbReference type="NCBI Taxonomy" id="2029884"/>
    <lineage>
        <taxon>Bacteria</taxon>
        <taxon>Pseudomonadati</taxon>
        <taxon>Pseudomonadota</taxon>
        <taxon>Alphaproteobacteria</taxon>
        <taxon>Sphingomonadales</taxon>
        <taxon>Sphingomonadaceae</taxon>
        <taxon>Novosphingobium</taxon>
    </lineage>
</organism>
<dbReference type="SUPFAM" id="SSF56935">
    <property type="entry name" value="Porins"/>
    <property type="match status" value="1"/>
</dbReference>
<evidence type="ECO:0000259" key="14">
    <source>
        <dbReference type="Pfam" id="PF00593"/>
    </source>
</evidence>
<name>A0ABV6SEM3_9SPHN</name>
<dbReference type="InterPro" id="IPR012910">
    <property type="entry name" value="Plug_dom"/>
</dbReference>
<dbReference type="Gene3D" id="2.40.170.20">
    <property type="entry name" value="TonB-dependent receptor, beta-barrel domain"/>
    <property type="match status" value="1"/>
</dbReference>
<dbReference type="Pfam" id="PF07715">
    <property type="entry name" value="Plug"/>
    <property type="match status" value="1"/>
</dbReference>
<feature type="short sequence motif" description="TonB box" evidence="11">
    <location>
        <begin position="27"/>
        <end position="33"/>
    </location>
</feature>